<evidence type="ECO:0000256" key="1">
    <source>
        <dbReference type="SAM" id="Phobius"/>
    </source>
</evidence>
<evidence type="ECO:0000313" key="3">
    <source>
        <dbReference type="Proteomes" id="UP000244929"/>
    </source>
</evidence>
<sequence length="227" mass="25905">MNKKLKQAFKFTGRFILGIVAFLAVYILAILICSHITVNNEPEASSDVTIFINSNGVHTDIVVPVKNEIKDWSKEILYIHTKSKDSIMKYVAFGWGDKGFYLDTPEWSDLKASTAAKAAFYLGTSAMHTRYYTDLKEDDSCVKITISKKDYESLAQYISDSFQYGEDKKNLWIANHSYGQYDAFYEGKGKYSLFYTCNTWANNALKAANQRAALWTVYEGGIFTHYR</sequence>
<accession>A0A2S1R0A0</accession>
<keyword evidence="3" id="KW-1185">Reference proteome</keyword>
<dbReference type="InterPro" id="IPR011727">
    <property type="entry name" value="CHP02117"/>
</dbReference>
<proteinExistence type="predicted"/>
<protein>
    <submittedName>
        <fullName evidence="2">TIGR02117 family protein</fullName>
    </submittedName>
</protein>
<gene>
    <name evidence="2" type="ORF">HYN59_13400</name>
</gene>
<dbReference type="NCBIfam" id="TIGR02117">
    <property type="entry name" value="chp_urease_rgn"/>
    <property type="match status" value="1"/>
</dbReference>
<dbReference type="OrthoDB" id="211174at2"/>
<evidence type="ECO:0000313" key="2">
    <source>
        <dbReference type="EMBL" id="AWH86045.1"/>
    </source>
</evidence>
<name>A0A2S1R0A0_9FLAO</name>
<dbReference type="AlphaFoldDB" id="A0A2S1R0A0"/>
<dbReference type="RefSeq" id="WP_108778747.1">
    <property type="nucleotide sequence ID" value="NZ_CP029186.1"/>
</dbReference>
<dbReference type="Proteomes" id="UP000244929">
    <property type="component" value="Chromosome"/>
</dbReference>
<reference evidence="2 3" key="1">
    <citation type="submission" date="2018-04" db="EMBL/GenBank/DDBJ databases">
        <title>Genome sequencing of Flavobacterium sp. HYN0059.</title>
        <authorList>
            <person name="Yi H."/>
            <person name="Baek C."/>
        </authorList>
    </citation>
    <scope>NUCLEOTIDE SEQUENCE [LARGE SCALE GENOMIC DNA]</scope>
    <source>
        <strain evidence="2 3">HYN0059</strain>
    </source>
</reference>
<organism evidence="2 3">
    <name type="scientific">Flavobacterium album</name>
    <dbReference type="NCBI Taxonomy" id="2175091"/>
    <lineage>
        <taxon>Bacteria</taxon>
        <taxon>Pseudomonadati</taxon>
        <taxon>Bacteroidota</taxon>
        <taxon>Flavobacteriia</taxon>
        <taxon>Flavobacteriales</taxon>
        <taxon>Flavobacteriaceae</taxon>
        <taxon>Flavobacterium</taxon>
    </lineage>
</organism>
<keyword evidence="1" id="KW-0812">Transmembrane</keyword>
<dbReference type="KEGG" id="falb:HYN59_13400"/>
<dbReference type="Pfam" id="PF09601">
    <property type="entry name" value="DUF2459"/>
    <property type="match status" value="1"/>
</dbReference>
<dbReference type="EMBL" id="CP029186">
    <property type="protein sequence ID" value="AWH86045.1"/>
    <property type="molecule type" value="Genomic_DNA"/>
</dbReference>
<keyword evidence="1" id="KW-1133">Transmembrane helix</keyword>
<feature type="transmembrane region" description="Helical" evidence="1">
    <location>
        <begin position="12"/>
        <end position="32"/>
    </location>
</feature>
<keyword evidence="1" id="KW-0472">Membrane</keyword>